<comment type="caution">
    <text evidence="2">The sequence shown here is derived from an EMBL/GenBank/DDBJ whole genome shotgun (WGS) entry which is preliminary data.</text>
</comment>
<evidence type="ECO:0000256" key="1">
    <source>
        <dbReference type="SAM" id="MobiDB-lite"/>
    </source>
</evidence>
<evidence type="ECO:0000313" key="2">
    <source>
        <dbReference type="EMBL" id="CAH2263953.1"/>
    </source>
</evidence>
<evidence type="ECO:0000313" key="3">
    <source>
        <dbReference type="Proteomes" id="UP000838756"/>
    </source>
</evidence>
<reference evidence="2" key="1">
    <citation type="submission" date="2022-03" db="EMBL/GenBank/DDBJ databases">
        <authorList>
            <person name="Lindestad O."/>
        </authorList>
    </citation>
    <scope>NUCLEOTIDE SEQUENCE</scope>
</reference>
<gene>
    <name evidence="2" type="primary">jg16376</name>
    <name evidence="2" type="ORF">PAEG_LOCUS24463</name>
</gene>
<dbReference type="AlphaFoldDB" id="A0A8S4SB62"/>
<accession>A0A8S4SB62</accession>
<dbReference type="OrthoDB" id="7479939at2759"/>
<proteinExistence type="predicted"/>
<keyword evidence="3" id="KW-1185">Reference proteome</keyword>
<dbReference type="Proteomes" id="UP000838756">
    <property type="component" value="Unassembled WGS sequence"/>
</dbReference>
<sequence length="85" mass="8959">MGQRSSVGGRGARGSGWSGATPRVEPPAPHAGSIRHLSWSPWRPRTERGGGAAVLNTAGMVHGTPRDPALLKDHRAYLDSIPLIT</sequence>
<feature type="region of interest" description="Disordered" evidence="1">
    <location>
        <begin position="1"/>
        <end position="50"/>
    </location>
</feature>
<organism evidence="2 3">
    <name type="scientific">Pararge aegeria aegeria</name>
    <dbReference type="NCBI Taxonomy" id="348720"/>
    <lineage>
        <taxon>Eukaryota</taxon>
        <taxon>Metazoa</taxon>
        <taxon>Ecdysozoa</taxon>
        <taxon>Arthropoda</taxon>
        <taxon>Hexapoda</taxon>
        <taxon>Insecta</taxon>
        <taxon>Pterygota</taxon>
        <taxon>Neoptera</taxon>
        <taxon>Endopterygota</taxon>
        <taxon>Lepidoptera</taxon>
        <taxon>Glossata</taxon>
        <taxon>Ditrysia</taxon>
        <taxon>Papilionoidea</taxon>
        <taxon>Nymphalidae</taxon>
        <taxon>Satyrinae</taxon>
        <taxon>Satyrini</taxon>
        <taxon>Parargina</taxon>
        <taxon>Pararge</taxon>
    </lineage>
</organism>
<name>A0A8S4SB62_9NEOP</name>
<protein>
    <submittedName>
        <fullName evidence="2">Jg16376 protein</fullName>
    </submittedName>
</protein>
<feature type="compositionally biased region" description="Gly residues" evidence="1">
    <location>
        <begin position="8"/>
        <end position="17"/>
    </location>
</feature>
<dbReference type="EMBL" id="CAKXAJ010026240">
    <property type="protein sequence ID" value="CAH2263953.1"/>
    <property type="molecule type" value="Genomic_DNA"/>
</dbReference>